<feature type="domain" description="Carboxylesterase type B" evidence="4">
    <location>
        <begin position="28"/>
        <end position="483"/>
    </location>
</feature>
<dbReference type="GO" id="GO:0052689">
    <property type="term" value="F:carboxylic ester hydrolase activity"/>
    <property type="evidence" value="ECO:0007669"/>
    <property type="project" value="TreeGrafter"/>
</dbReference>
<dbReference type="RefSeq" id="WP_164903471.1">
    <property type="nucleotide sequence ID" value="NZ_SAUN01000001.1"/>
</dbReference>
<comment type="caution">
    <text evidence="5">The sequence shown here is derived from an EMBL/GenBank/DDBJ whole genome shotgun (WGS) entry which is preliminary data.</text>
</comment>
<evidence type="ECO:0000256" key="2">
    <source>
        <dbReference type="ARBA" id="ARBA00022801"/>
    </source>
</evidence>
<feature type="signal peptide" evidence="3">
    <location>
        <begin position="1"/>
        <end position="17"/>
    </location>
</feature>
<keyword evidence="6" id="KW-1185">Reference proteome</keyword>
<comment type="similarity">
    <text evidence="1 3">Belongs to the type-B carboxylesterase/lipase family.</text>
</comment>
<dbReference type="InterPro" id="IPR019826">
    <property type="entry name" value="Carboxylesterase_B_AS"/>
</dbReference>
<proteinExistence type="inferred from homology"/>
<evidence type="ECO:0000256" key="3">
    <source>
        <dbReference type="RuleBase" id="RU361235"/>
    </source>
</evidence>
<dbReference type="Proteomes" id="UP000284824">
    <property type="component" value="Unassembled WGS sequence"/>
</dbReference>
<evidence type="ECO:0000313" key="6">
    <source>
        <dbReference type="Proteomes" id="UP000284824"/>
    </source>
</evidence>
<dbReference type="InterPro" id="IPR050654">
    <property type="entry name" value="AChE-related_enzymes"/>
</dbReference>
<name>A0A438LYH8_9ACTN</name>
<dbReference type="PANTHER" id="PTHR43918">
    <property type="entry name" value="ACETYLCHOLINESTERASE"/>
    <property type="match status" value="1"/>
</dbReference>
<dbReference type="Pfam" id="PF00135">
    <property type="entry name" value="COesterase"/>
    <property type="match status" value="1"/>
</dbReference>
<sequence>MRLIPAVTILLLTTALAAPAAADARSPALVRTDKGVVKGEVLQDHRAFRGIPYAEPPVGELRWKAPRPARSWAGVRDATAPAAQCAQPATPYGGQASYGEDCLYLNVSAPRHGTRLPVMVWVHGGGNTTGSSALYDLSKLVVEGDVVVVSVNYRLGVLGWLAHPALEAGERYQAGNYGLLDQQAALRWVRRNIAGFGGDPGNVTVFGESAGSADICALLASPTAAGLFHKAIGQSYSCAYPTRTEAGAEASAVTFAQQVGCAADAVACLRALPVKTLVDAFQDPNPYAVAGGDQVLPAQPHEAIASGRFNRVPVMHGNNLDEMRLFVTDPISEAEYAAYVRQTFGAAADAILARYPAASYPDPRTALATVLTDFGGPLATCGHQDALRLFARAGVPTYGYQFADRTAPPLIDVPGFEEGAAHAAELPYLFPGLFGGPLNAEQERLSDAMVAYWTSFARDGRPHAATRAPRWPRFRTSGDVLSLAPGAGGIRPVDTAVPSNCAFWASLPISRR</sequence>
<dbReference type="PANTHER" id="PTHR43918:SF4">
    <property type="entry name" value="CARBOXYLIC ESTER HYDROLASE"/>
    <property type="match status" value="1"/>
</dbReference>
<dbReference type="AlphaFoldDB" id="A0A438LYH8"/>
<gene>
    <name evidence="5" type="ORF">EDD27_0858</name>
</gene>
<dbReference type="EC" id="3.1.1.-" evidence="3"/>
<dbReference type="PROSITE" id="PS00122">
    <property type="entry name" value="CARBOXYLESTERASE_B_1"/>
    <property type="match status" value="1"/>
</dbReference>
<accession>A0A438LYH8</accession>
<dbReference type="InterPro" id="IPR002018">
    <property type="entry name" value="CarbesteraseB"/>
</dbReference>
<organism evidence="5 6">
    <name type="scientific">Nonomuraea polychroma</name>
    <dbReference type="NCBI Taxonomy" id="46176"/>
    <lineage>
        <taxon>Bacteria</taxon>
        <taxon>Bacillati</taxon>
        <taxon>Actinomycetota</taxon>
        <taxon>Actinomycetes</taxon>
        <taxon>Streptosporangiales</taxon>
        <taxon>Streptosporangiaceae</taxon>
        <taxon>Nonomuraea</taxon>
    </lineage>
</organism>
<evidence type="ECO:0000313" key="5">
    <source>
        <dbReference type="EMBL" id="RVX38542.1"/>
    </source>
</evidence>
<dbReference type="Gene3D" id="3.40.50.1820">
    <property type="entry name" value="alpha/beta hydrolase"/>
    <property type="match status" value="1"/>
</dbReference>
<dbReference type="EMBL" id="SAUN01000001">
    <property type="protein sequence ID" value="RVX38542.1"/>
    <property type="molecule type" value="Genomic_DNA"/>
</dbReference>
<protein>
    <recommendedName>
        <fullName evidence="3">Carboxylic ester hydrolase</fullName>
        <ecNumber evidence="3">3.1.1.-</ecNumber>
    </recommendedName>
</protein>
<reference evidence="5 6" key="1">
    <citation type="submission" date="2019-01" db="EMBL/GenBank/DDBJ databases">
        <title>Sequencing the genomes of 1000 actinobacteria strains.</title>
        <authorList>
            <person name="Klenk H.-P."/>
        </authorList>
    </citation>
    <scope>NUCLEOTIDE SEQUENCE [LARGE SCALE GENOMIC DNA]</scope>
    <source>
        <strain evidence="5 6">DSM 43925</strain>
    </source>
</reference>
<dbReference type="InterPro" id="IPR029058">
    <property type="entry name" value="AB_hydrolase_fold"/>
</dbReference>
<keyword evidence="2 3" id="KW-0378">Hydrolase</keyword>
<evidence type="ECO:0000256" key="1">
    <source>
        <dbReference type="ARBA" id="ARBA00005964"/>
    </source>
</evidence>
<keyword evidence="3" id="KW-0732">Signal</keyword>
<dbReference type="SUPFAM" id="SSF53474">
    <property type="entry name" value="alpha/beta-Hydrolases"/>
    <property type="match status" value="1"/>
</dbReference>
<evidence type="ECO:0000259" key="4">
    <source>
        <dbReference type="Pfam" id="PF00135"/>
    </source>
</evidence>
<feature type="chain" id="PRO_5039755913" description="Carboxylic ester hydrolase" evidence="3">
    <location>
        <begin position="18"/>
        <end position="512"/>
    </location>
</feature>